<evidence type="ECO:0000313" key="3">
    <source>
        <dbReference type="EMBL" id="WYW56823.1"/>
    </source>
</evidence>
<dbReference type="InterPro" id="IPR015422">
    <property type="entry name" value="PyrdxlP-dep_Trfase_small"/>
</dbReference>
<dbReference type="Pfam" id="PF01041">
    <property type="entry name" value="DegT_DnrJ_EryC1"/>
    <property type="match status" value="1"/>
</dbReference>
<evidence type="ECO:0000256" key="1">
    <source>
        <dbReference type="ARBA" id="ARBA00037999"/>
    </source>
</evidence>
<protein>
    <submittedName>
        <fullName evidence="3">Aminotransferase class I/II-fold pyridoxal phosphate-dependent enzyme</fullName>
    </submittedName>
</protein>
<comment type="similarity">
    <text evidence="1 2">Belongs to the DegT/DnrJ/EryC1 family.</text>
</comment>
<evidence type="ECO:0000256" key="2">
    <source>
        <dbReference type="RuleBase" id="RU004508"/>
    </source>
</evidence>
<dbReference type="PANTHER" id="PTHR30244">
    <property type="entry name" value="TRANSAMINASE"/>
    <property type="match status" value="1"/>
</dbReference>
<dbReference type="PIRSF" id="PIRSF000390">
    <property type="entry name" value="PLP_StrS"/>
    <property type="match status" value="1"/>
</dbReference>
<evidence type="ECO:0000313" key="4">
    <source>
        <dbReference type="Proteomes" id="UP001491088"/>
    </source>
</evidence>
<keyword evidence="3" id="KW-0032">Aminotransferase</keyword>
<dbReference type="CDD" id="cd00616">
    <property type="entry name" value="AHBA_syn"/>
    <property type="match status" value="1"/>
</dbReference>
<accession>A0ABZ2TVB4</accession>
<dbReference type="SUPFAM" id="SSF53383">
    <property type="entry name" value="PLP-dependent transferases"/>
    <property type="match status" value="1"/>
</dbReference>
<dbReference type="InterPro" id="IPR015421">
    <property type="entry name" value="PyrdxlP-dep_Trfase_major"/>
</dbReference>
<dbReference type="RefSeq" id="WP_340934890.1">
    <property type="nucleotide sequence ID" value="NZ_CP150496.1"/>
</dbReference>
<dbReference type="EMBL" id="CP150496">
    <property type="protein sequence ID" value="WYW56823.1"/>
    <property type="molecule type" value="Genomic_DNA"/>
</dbReference>
<gene>
    <name evidence="3" type="ORF">WG950_06085</name>
</gene>
<keyword evidence="2" id="KW-0663">Pyridoxal phosphate</keyword>
<proteinExistence type="inferred from homology"/>
<dbReference type="PANTHER" id="PTHR30244:SF34">
    <property type="entry name" value="DTDP-4-AMINO-4,6-DIDEOXYGALACTOSE TRANSAMINASE"/>
    <property type="match status" value="1"/>
</dbReference>
<dbReference type="InterPro" id="IPR000653">
    <property type="entry name" value="DegT/StrS_aminotransferase"/>
</dbReference>
<dbReference type="GO" id="GO:0008483">
    <property type="term" value="F:transaminase activity"/>
    <property type="evidence" value="ECO:0007669"/>
    <property type="project" value="UniProtKB-KW"/>
</dbReference>
<name>A0ABZ2TVB4_9FLAO</name>
<keyword evidence="3" id="KW-0808">Transferase</keyword>
<dbReference type="Gene3D" id="3.40.640.10">
    <property type="entry name" value="Type I PLP-dependent aspartate aminotransferase-like (Major domain)"/>
    <property type="match status" value="1"/>
</dbReference>
<reference evidence="3 4" key="1">
    <citation type="submission" date="2024-03" db="EMBL/GenBank/DDBJ databases">
        <authorList>
            <person name="Cao K."/>
        </authorList>
    </citation>
    <scope>NUCLEOTIDE SEQUENCE [LARGE SCALE GENOMIC DNA]</scope>
    <source>
        <strain evidence="3 4">MCCC 1K00696</strain>
    </source>
</reference>
<sequence length="368" mass="41463">MSKRIALSSSNISVDLPSEINTTNYNVIADFEGKLEKYLGAKKHVVALNSGTSAIHLALILSGVTEGDEVLCQSFTYVATANPILYQKAKPVFIDSESDTWNICPKHLERAIKDRIANGKKPKAIIIVHLYGMPCKIEEIVAIAKKYQIILIEDAAEALGSMYKEQKCGTFGDFSIFSFNNNKIVSSFGGGVLICNSIEEKEEAIFLATQAKDKSEYYSHSRLGFNYRMGILSAFIGTEELSYLNDYVSARIANHQNYKRLLEVVKGVSLFKENDDFMKSNHWLSCILINFKTLKFTFKELRDQLEKDNIESRPLWKPLHLQPIFKNCAYYGGNVAENLFKKGLCLPSSANLTKIDFKRISNSIQKFL</sequence>
<keyword evidence="4" id="KW-1185">Reference proteome</keyword>
<dbReference type="Proteomes" id="UP001491088">
    <property type="component" value="Chromosome"/>
</dbReference>
<dbReference type="InterPro" id="IPR015424">
    <property type="entry name" value="PyrdxlP-dep_Trfase"/>
</dbReference>
<dbReference type="Gene3D" id="3.90.1150.10">
    <property type="entry name" value="Aspartate Aminotransferase, domain 1"/>
    <property type="match status" value="1"/>
</dbReference>
<organism evidence="3 4">
    <name type="scientific">Polaribacter marinaquae</name>
    <dbReference type="NCBI Taxonomy" id="1642819"/>
    <lineage>
        <taxon>Bacteria</taxon>
        <taxon>Pseudomonadati</taxon>
        <taxon>Bacteroidota</taxon>
        <taxon>Flavobacteriia</taxon>
        <taxon>Flavobacteriales</taxon>
        <taxon>Flavobacteriaceae</taxon>
    </lineage>
</organism>